<dbReference type="NCBIfam" id="TIGR02937">
    <property type="entry name" value="sigma70-ECF"/>
    <property type="match status" value="1"/>
</dbReference>
<sequence>MTTEQMAELYDKYKNAVYRMAFAYCKNKADAEDIMQETFIKLFTADIRFEDSDKEKSWLLKVTVNKCKDMFRSLRYKYSLTAIPLEEASLVYETPEESEVYHAVMSLPTKYRLVIHLYYYEDYSVKEISRITGNNESAVQTQLYRARKKLKKILGKELRL</sequence>
<dbReference type="AlphaFoldDB" id="A0A1H6JKF0"/>
<dbReference type="RefSeq" id="WP_074716426.1">
    <property type="nucleotide sequence ID" value="NZ_FNWV01000005.1"/>
</dbReference>
<dbReference type="InterPro" id="IPR039425">
    <property type="entry name" value="RNA_pol_sigma-70-like"/>
</dbReference>
<dbReference type="InterPro" id="IPR013324">
    <property type="entry name" value="RNA_pol_sigma_r3/r4-like"/>
</dbReference>
<dbReference type="EMBL" id="FNWV01000005">
    <property type="protein sequence ID" value="SEH60981.1"/>
    <property type="molecule type" value="Genomic_DNA"/>
</dbReference>
<evidence type="ECO:0000313" key="8">
    <source>
        <dbReference type="Proteomes" id="UP000183190"/>
    </source>
</evidence>
<dbReference type="InterPro" id="IPR036388">
    <property type="entry name" value="WH-like_DNA-bd_sf"/>
</dbReference>
<dbReference type="Proteomes" id="UP000183190">
    <property type="component" value="Unassembled WGS sequence"/>
</dbReference>
<keyword evidence="3" id="KW-0731">Sigma factor</keyword>
<proteinExistence type="inferred from homology"/>
<dbReference type="GO" id="GO:0003677">
    <property type="term" value="F:DNA binding"/>
    <property type="evidence" value="ECO:0007669"/>
    <property type="project" value="InterPro"/>
</dbReference>
<comment type="similarity">
    <text evidence="1">Belongs to the sigma-70 factor family. ECF subfamily.</text>
</comment>
<dbReference type="InterPro" id="IPR014284">
    <property type="entry name" value="RNA_pol_sigma-70_dom"/>
</dbReference>
<dbReference type="SUPFAM" id="SSF88946">
    <property type="entry name" value="Sigma2 domain of RNA polymerase sigma factors"/>
    <property type="match status" value="1"/>
</dbReference>
<keyword evidence="4" id="KW-0804">Transcription</keyword>
<evidence type="ECO:0000259" key="5">
    <source>
        <dbReference type="Pfam" id="PF04542"/>
    </source>
</evidence>
<organism evidence="7 8">
    <name type="scientific">Ruminococcus flavefaciens</name>
    <dbReference type="NCBI Taxonomy" id="1265"/>
    <lineage>
        <taxon>Bacteria</taxon>
        <taxon>Bacillati</taxon>
        <taxon>Bacillota</taxon>
        <taxon>Clostridia</taxon>
        <taxon>Eubacteriales</taxon>
        <taxon>Oscillospiraceae</taxon>
        <taxon>Ruminococcus</taxon>
    </lineage>
</organism>
<dbReference type="Gene3D" id="1.10.10.10">
    <property type="entry name" value="Winged helix-like DNA-binding domain superfamily/Winged helix DNA-binding domain"/>
    <property type="match status" value="1"/>
</dbReference>
<evidence type="ECO:0000259" key="6">
    <source>
        <dbReference type="Pfam" id="PF08281"/>
    </source>
</evidence>
<gene>
    <name evidence="7" type="ORF">SAMN02910265_01708</name>
</gene>
<dbReference type="PANTHER" id="PTHR43133:SF60">
    <property type="entry name" value="RNA POLYMERASE SIGMA FACTOR SIGV"/>
    <property type="match status" value="1"/>
</dbReference>
<dbReference type="InterPro" id="IPR013249">
    <property type="entry name" value="RNA_pol_sigma70_r4_t2"/>
</dbReference>
<protein>
    <submittedName>
        <fullName evidence="7">RNA polymerase sigma-70 factor, ECF subfamily</fullName>
    </submittedName>
</protein>
<name>A0A1H6JKF0_RUMFL</name>
<evidence type="ECO:0000256" key="4">
    <source>
        <dbReference type="ARBA" id="ARBA00023163"/>
    </source>
</evidence>
<dbReference type="InterPro" id="IPR013325">
    <property type="entry name" value="RNA_pol_sigma_r2"/>
</dbReference>
<dbReference type="Gene3D" id="1.10.1740.10">
    <property type="match status" value="1"/>
</dbReference>
<dbReference type="SUPFAM" id="SSF88659">
    <property type="entry name" value="Sigma3 and sigma4 domains of RNA polymerase sigma factors"/>
    <property type="match status" value="1"/>
</dbReference>
<keyword evidence="2" id="KW-0805">Transcription regulation</keyword>
<accession>A0A1H6JKF0</accession>
<dbReference type="Pfam" id="PF08281">
    <property type="entry name" value="Sigma70_r4_2"/>
    <property type="match status" value="1"/>
</dbReference>
<reference evidence="7 8" key="1">
    <citation type="submission" date="2016-10" db="EMBL/GenBank/DDBJ databases">
        <authorList>
            <person name="de Groot N.N."/>
        </authorList>
    </citation>
    <scope>NUCLEOTIDE SEQUENCE [LARGE SCALE GENOMIC DNA]</scope>
    <source>
        <strain evidence="7 8">YAD2003</strain>
    </source>
</reference>
<dbReference type="CDD" id="cd06171">
    <property type="entry name" value="Sigma70_r4"/>
    <property type="match status" value="1"/>
</dbReference>
<dbReference type="InterPro" id="IPR007627">
    <property type="entry name" value="RNA_pol_sigma70_r2"/>
</dbReference>
<feature type="domain" description="RNA polymerase sigma-70 region 2" evidence="5">
    <location>
        <begin position="9"/>
        <end position="74"/>
    </location>
</feature>
<feature type="domain" description="RNA polymerase sigma factor 70 region 4 type 2" evidence="6">
    <location>
        <begin position="99"/>
        <end position="150"/>
    </location>
</feature>
<evidence type="ECO:0000256" key="1">
    <source>
        <dbReference type="ARBA" id="ARBA00010641"/>
    </source>
</evidence>
<dbReference type="Pfam" id="PF04542">
    <property type="entry name" value="Sigma70_r2"/>
    <property type="match status" value="1"/>
</dbReference>
<dbReference type="GO" id="GO:0006352">
    <property type="term" value="P:DNA-templated transcription initiation"/>
    <property type="evidence" value="ECO:0007669"/>
    <property type="project" value="InterPro"/>
</dbReference>
<evidence type="ECO:0000256" key="2">
    <source>
        <dbReference type="ARBA" id="ARBA00023015"/>
    </source>
</evidence>
<dbReference type="PANTHER" id="PTHR43133">
    <property type="entry name" value="RNA POLYMERASE ECF-TYPE SIGMA FACTO"/>
    <property type="match status" value="1"/>
</dbReference>
<dbReference type="GO" id="GO:0016987">
    <property type="term" value="F:sigma factor activity"/>
    <property type="evidence" value="ECO:0007669"/>
    <property type="project" value="UniProtKB-KW"/>
</dbReference>
<evidence type="ECO:0000256" key="3">
    <source>
        <dbReference type="ARBA" id="ARBA00023082"/>
    </source>
</evidence>
<dbReference type="OrthoDB" id="2594372at2"/>
<evidence type="ECO:0000313" key="7">
    <source>
        <dbReference type="EMBL" id="SEH60981.1"/>
    </source>
</evidence>